<dbReference type="SUPFAM" id="SSF53474">
    <property type="entry name" value="alpha/beta-Hydrolases"/>
    <property type="match status" value="1"/>
</dbReference>
<evidence type="ECO:0000256" key="1">
    <source>
        <dbReference type="SAM" id="SignalP"/>
    </source>
</evidence>
<name>A0A8H3I8A0_9LECA</name>
<comment type="caution">
    <text evidence="3">The sequence shown here is derived from an EMBL/GenBank/DDBJ whole genome shotgun (WGS) entry which is preliminary data.</text>
</comment>
<evidence type="ECO:0000259" key="2">
    <source>
        <dbReference type="Pfam" id="PF12697"/>
    </source>
</evidence>
<reference evidence="3" key="1">
    <citation type="submission" date="2021-03" db="EMBL/GenBank/DDBJ databases">
        <authorList>
            <person name="Tagirdzhanova G."/>
        </authorList>
    </citation>
    <scope>NUCLEOTIDE SEQUENCE</scope>
</reference>
<proteinExistence type="predicted"/>
<sequence>MKTFTTATIFGLAGLSLARQCQNISVPVTISSVNAEFNVKTPVTDIEVTDFVLNYTQLGKNFPASVKTGTKTINGTYKLAVTLCNPDDGQSDTVQLLSHGGGFDRTYWDIPFNSYNYSYVAVAVDQFHYSTLTWDRLGFGQSQHGDALNEIQFQLETEALNALTTLLRQGKISNTSKPFAKVVHIGHSFGSALTYAFTQQHPTASNGIALTGFSTNGSFASLLAYGSNFIQANTLPHLKHYPNGYIAVSDASALHIGFLAPNQFDPAILTYAIQNLNTPITIGEMLTFGSAVSQANSFAGPTLVITGERDLPFCGGNCFVSPSAEFATIPDAVKAALPQSRNFTAVVVPDAGHGLNLEFGHGFTYRTVNEYLLENVGV</sequence>
<feature type="domain" description="AB hydrolase-1" evidence="2">
    <location>
        <begin position="96"/>
        <end position="358"/>
    </location>
</feature>
<gene>
    <name evidence="3" type="ORF">GOMPHAMPRED_001575</name>
</gene>
<evidence type="ECO:0000313" key="4">
    <source>
        <dbReference type="Proteomes" id="UP000664169"/>
    </source>
</evidence>
<organism evidence="3 4">
    <name type="scientific">Gomphillus americanus</name>
    <dbReference type="NCBI Taxonomy" id="1940652"/>
    <lineage>
        <taxon>Eukaryota</taxon>
        <taxon>Fungi</taxon>
        <taxon>Dikarya</taxon>
        <taxon>Ascomycota</taxon>
        <taxon>Pezizomycotina</taxon>
        <taxon>Lecanoromycetes</taxon>
        <taxon>OSLEUM clade</taxon>
        <taxon>Ostropomycetidae</taxon>
        <taxon>Ostropales</taxon>
        <taxon>Graphidaceae</taxon>
        <taxon>Gomphilloideae</taxon>
        <taxon>Gomphillus</taxon>
    </lineage>
</organism>
<evidence type="ECO:0000313" key="3">
    <source>
        <dbReference type="EMBL" id="CAF9918607.1"/>
    </source>
</evidence>
<protein>
    <recommendedName>
        <fullName evidence="2">AB hydrolase-1 domain-containing protein</fullName>
    </recommendedName>
</protein>
<dbReference type="Proteomes" id="UP000664169">
    <property type="component" value="Unassembled WGS sequence"/>
</dbReference>
<accession>A0A8H3I8A0</accession>
<dbReference type="Gene3D" id="3.40.50.1820">
    <property type="entry name" value="alpha/beta hydrolase"/>
    <property type="match status" value="1"/>
</dbReference>
<dbReference type="EMBL" id="CAJPDQ010000013">
    <property type="protein sequence ID" value="CAF9918607.1"/>
    <property type="molecule type" value="Genomic_DNA"/>
</dbReference>
<dbReference type="AlphaFoldDB" id="A0A8H3I8A0"/>
<feature type="signal peptide" evidence="1">
    <location>
        <begin position="1"/>
        <end position="18"/>
    </location>
</feature>
<dbReference type="InterPro" id="IPR029058">
    <property type="entry name" value="AB_hydrolase_fold"/>
</dbReference>
<dbReference type="Pfam" id="PF12697">
    <property type="entry name" value="Abhydrolase_6"/>
    <property type="match status" value="1"/>
</dbReference>
<dbReference type="OrthoDB" id="190201at2759"/>
<keyword evidence="1" id="KW-0732">Signal</keyword>
<feature type="chain" id="PRO_5034986110" description="AB hydrolase-1 domain-containing protein" evidence="1">
    <location>
        <begin position="19"/>
        <end position="378"/>
    </location>
</feature>
<dbReference type="InterPro" id="IPR000073">
    <property type="entry name" value="AB_hydrolase_1"/>
</dbReference>
<keyword evidence="4" id="KW-1185">Reference proteome</keyword>